<keyword evidence="2" id="KW-1185">Reference proteome</keyword>
<evidence type="ECO:0000313" key="1">
    <source>
        <dbReference type="EMBL" id="BBL71248.1"/>
    </source>
</evidence>
<dbReference type="KEGG" id="moz:MoryE10_18540"/>
<protein>
    <recommendedName>
        <fullName evidence="3">DUF4154 domain-containing protein</fullName>
    </recommendedName>
</protein>
<name>A0A8D5AH99_9GAMM</name>
<accession>A0A8D5AH99</accession>
<sequence>MAGGANRTDPAPAADAEGGYPLKAAFLFNFIQYVEWPDNKQGGAEFALCVLGQNPFGASLQPLQSKTALGLPVVVKEIRQASESHRCHMLFIAESERPQLPKVLADLAGAGVLTVGDADGYAEAGVMIGFVVRQHKLRFAINLDAAKNGNVRISAHLLRLAEIVRNADLKD</sequence>
<dbReference type="Pfam" id="PF13689">
    <property type="entry name" value="DUF4154"/>
    <property type="match status" value="1"/>
</dbReference>
<reference evidence="1" key="1">
    <citation type="submission" date="2019-06" db="EMBL/GenBank/DDBJ databases">
        <title>Complete genome sequence of Methylogaea oryzae strain JCM16910.</title>
        <authorList>
            <person name="Asakawa S."/>
        </authorList>
    </citation>
    <scope>NUCLEOTIDE SEQUENCE</scope>
    <source>
        <strain evidence="1">E10</strain>
    </source>
</reference>
<gene>
    <name evidence="1" type="ORF">MoryE10_18540</name>
</gene>
<dbReference type="RefSeq" id="WP_221046873.1">
    <property type="nucleotide sequence ID" value="NZ_AP019782.1"/>
</dbReference>
<proteinExistence type="predicted"/>
<organism evidence="1 2">
    <name type="scientific">Methylogaea oryzae</name>
    <dbReference type="NCBI Taxonomy" id="1295382"/>
    <lineage>
        <taxon>Bacteria</taxon>
        <taxon>Pseudomonadati</taxon>
        <taxon>Pseudomonadota</taxon>
        <taxon>Gammaproteobacteria</taxon>
        <taxon>Methylococcales</taxon>
        <taxon>Methylococcaceae</taxon>
        <taxon>Methylogaea</taxon>
    </lineage>
</organism>
<dbReference type="InterPro" id="IPR025293">
    <property type="entry name" value="YfiR/HmsC-like"/>
</dbReference>
<dbReference type="Proteomes" id="UP000824988">
    <property type="component" value="Chromosome"/>
</dbReference>
<evidence type="ECO:0008006" key="3">
    <source>
        <dbReference type="Google" id="ProtNLM"/>
    </source>
</evidence>
<evidence type="ECO:0000313" key="2">
    <source>
        <dbReference type="Proteomes" id="UP000824988"/>
    </source>
</evidence>
<dbReference type="EMBL" id="AP019782">
    <property type="protein sequence ID" value="BBL71248.1"/>
    <property type="molecule type" value="Genomic_DNA"/>
</dbReference>
<dbReference type="AlphaFoldDB" id="A0A8D5AH99"/>